<dbReference type="OrthoDB" id="408090at2759"/>
<evidence type="ECO:0008006" key="6">
    <source>
        <dbReference type="Google" id="ProtNLM"/>
    </source>
</evidence>
<accession>A0A812TG69</accession>
<feature type="region of interest" description="Disordered" evidence="1">
    <location>
        <begin position="1683"/>
        <end position="1703"/>
    </location>
</feature>
<evidence type="ECO:0000256" key="1">
    <source>
        <dbReference type="SAM" id="MobiDB-lite"/>
    </source>
</evidence>
<dbReference type="Pfam" id="PF03372">
    <property type="entry name" value="Exo_endo_phos"/>
    <property type="match status" value="1"/>
</dbReference>
<sequence length="1957" mass="216862">MPSKFLVCEHCGIGWIYKSEKAWYPQCWYCGRAWKTERTVQLQEDWSEWGLWGPKQSKRAQRQAQRAAEHQAARKFLSQQDAADLNQDWDMLHSPPGLKVFQDSQYKEAAAALWENAEPAAQRLLREAGIPPPGADQEDPPEKQISRCMQEYRKVTGIHRSLIAKKIRLQAKTEAIKKQFEDAVGQLSAISSKIEQVEEQLIKAHAQVKEKVDGFQRPQKTSLTELLKEAGVDLTKDQEGNLDKLLATNEVEVAGLWKTEPGVPTELLDEDWNGYGPTRANQAEPSQSQDSFVHLNAVFLQGRKAAQVLQHLARILQRQVKTRLRLWKRMREVLTHHNSIPTEEEALLLEIADQKGVKDNEDGLEGWTAYQLLNKVSEGATRGFEVLTLAVEDIVASLSSKGSHKFRIRCSNVTQWRTEVQQWLQAQRDDVILVQETHLNRPSLQAAVATMHKAGYLMVGGEAMSTGKHGTKGGVAVLTRSHLQTKPAQLFVKEGCGFCAAEIRLKGVSILLLSLYLKNSTPVHYEPNAEILARLTALLKSYPGQWLVAGDFNVSPRELADTSLVCELGGQVITTGSPTTHGGTEIDFVIASNAIAGMVSVTLDWGAPHRPHASLCIEINMPGQLDKVLQLPNFPVCDAVRDGQLPTDLPAPPSIEVLGLWLRVESWLNAVAKAGVRVSQQTCTKVLNQLKFEGDLAATQDEFRAELLAHFTEKSSLSATKEEFYRKLVAKAQCDHLEEEKARYQSWLEGATVKGMRPLYKAIRSHEQVLVRPFQDKEPALRPYLRLCQWEQIWQSRSVPVEDPLQELFDKAVAEVRYSLVSAWLRKYERMAPWDAAKPDSTCLSVAVHRVFQSEIARATGQSRITCFLDLATFFETISHQRLARSAIELEYPATLLNIAIQVYKGARVITADSTQSPATYSPKGVIAGCPVAPTLSKLAIHEPCARLSASGLVSNLNTWLDDISLDVADSDADRAASRSVRAYRLIAESLGSEALVLSKAKSAFVCSDKAAEKRLRALLRPDDPPILSLIRDLGVDSAAARRRRVAGSNARLAKAQGRSGKLTRLKLHNKQKRAQIATTGVLTAATFGHQCQGFAPKRMKVLRAIAGGHYAKIPFGSLDLLFDMAEFGAGDPLPKLILEHWSMLKECVERNLPGASYVKRTWAVSWNKLVNSKQRWCAAAGPIASMQCYLLDMGFDASSMDVWERPGRVISLEWGTPNAGLRVAQQLREALLDDRWERISVQEQAKGVEKGIDWTVARKMLKNSDKKPLVASGLRMLWQGAVRRANHGGDQQCLKCGLPNTLRHVLIECVRWAEHDIGPDPAWDIDYPNPPPCFVVRGLVPKEATVHPPLTPEQLQVRCSGVFAGEFLPVSGLFYGTDASGGPKGEDARLRVVSWAVVAIRIKQDADPPYEVVGTMTGSLQIGATVNEGEAIALDQLAAMAPAQVNVAVDSKVAIRWCRASSGKQPKPGIWTTSAEERDKLQLNWTKGHMSRQDHANRFGQQAVWAWFANEEADRLSGLRSEEVFSYEQAARTAAIDRATRGRCAWLGRRCSHILQHDPVPTRKEVKFEAIPVKSRQTRKLDFNKRHALHAATQQRDPEIGSLGGAQVLESGSVLPTGTPQSSARVSQPQARSQAYHASMPQAVPAASLGNPAVLPPAPPKERLQAIFAKAKVPVLTQHDKAELEEADSSTPPRAHEGGGLPTLHGKRVVQGVARNNLLALPKTLGFEWCQGGPSGALLEFLGKGQDRVAYTSQDLVLKLSEQPQKQELVFANLLPGIATPVFWVEDVEVVLHGDKGGEQRLPMTLLCQKPVVLAAEVMEQRGVTFSFKFMCHVGCILTWLWTQNLHLLDLGESNMGMEVASTAEPYPALRYFDLLSWRRQAKPEAKWHGFHKLAQKMCPMHANWIRTVCSEVTQDAPKVFRRLASECQGYVDRLQQAGVMVDGEISTRQIFGNRG</sequence>
<reference evidence="4" key="1">
    <citation type="submission" date="2021-02" db="EMBL/GenBank/DDBJ databases">
        <authorList>
            <person name="Dougan E. K."/>
            <person name="Rhodes N."/>
            <person name="Thang M."/>
            <person name="Chan C."/>
        </authorList>
    </citation>
    <scope>NUCLEOTIDE SEQUENCE</scope>
</reference>
<dbReference type="InterPro" id="IPR000477">
    <property type="entry name" value="RT_dom"/>
</dbReference>
<dbReference type="GO" id="GO:0003824">
    <property type="term" value="F:catalytic activity"/>
    <property type="evidence" value="ECO:0007669"/>
    <property type="project" value="InterPro"/>
</dbReference>
<organism evidence="4 5">
    <name type="scientific">Symbiodinium necroappetens</name>
    <dbReference type="NCBI Taxonomy" id="1628268"/>
    <lineage>
        <taxon>Eukaryota</taxon>
        <taxon>Sar</taxon>
        <taxon>Alveolata</taxon>
        <taxon>Dinophyceae</taxon>
        <taxon>Suessiales</taxon>
        <taxon>Symbiodiniaceae</taxon>
        <taxon>Symbiodinium</taxon>
    </lineage>
</organism>
<dbReference type="InterPro" id="IPR005135">
    <property type="entry name" value="Endo/exonuclease/phosphatase"/>
</dbReference>
<evidence type="ECO:0000313" key="4">
    <source>
        <dbReference type="EMBL" id="CAE7531506.1"/>
    </source>
</evidence>
<protein>
    <recommendedName>
        <fullName evidence="6">Reverse transcriptase domain-containing protein</fullName>
    </recommendedName>
</protein>
<evidence type="ECO:0000313" key="5">
    <source>
        <dbReference type="Proteomes" id="UP000601435"/>
    </source>
</evidence>
<name>A0A812TG69_9DINO</name>
<dbReference type="Gene3D" id="3.30.420.10">
    <property type="entry name" value="Ribonuclease H-like superfamily/Ribonuclease H"/>
    <property type="match status" value="1"/>
</dbReference>
<dbReference type="Pfam" id="PF00078">
    <property type="entry name" value="RVT_1"/>
    <property type="match status" value="1"/>
</dbReference>
<feature type="region of interest" description="Disordered" evidence="1">
    <location>
        <begin position="1611"/>
        <end position="1633"/>
    </location>
</feature>
<dbReference type="GO" id="GO:0003676">
    <property type="term" value="F:nucleic acid binding"/>
    <property type="evidence" value="ECO:0007669"/>
    <property type="project" value="InterPro"/>
</dbReference>
<dbReference type="Gene3D" id="3.60.10.10">
    <property type="entry name" value="Endonuclease/exonuclease/phosphatase"/>
    <property type="match status" value="1"/>
</dbReference>
<feature type="domain" description="Endonuclease/exonuclease/phosphatase" evidence="3">
    <location>
        <begin position="413"/>
        <end position="596"/>
    </location>
</feature>
<feature type="domain" description="Reverse transcriptase" evidence="2">
    <location>
        <begin position="853"/>
        <end position="1007"/>
    </location>
</feature>
<comment type="caution">
    <text evidence="4">The sequence shown here is derived from an EMBL/GenBank/DDBJ whole genome shotgun (WGS) entry which is preliminary data.</text>
</comment>
<dbReference type="SUPFAM" id="SSF56219">
    <property type="entry name" value="DNase I-like"/>
    <property type="match status" value="1"/>
</dbReference>
<dbReference type="InterPro" id="IPR036397">
    <property type="entry name" value="RNaseH_sf"/>
</dbReference>
<gene>
    <name evidence="4" type="ORF">SNEC2469_LOCUS15268</name>
</gene>
<feature type="compositionally biased region" description="Polar residues" evidence="1">
    <location>
        <begin position="1615"/>
        <end position="1633"/>
    </location>
</feature>
<keyword evidence="5" id="KW-1185">Reference proteome</keyword>
<evidence type="ECO:0000259" key="3">
    <source>
        <dbReference type="Pfam" id="PF03372"/>
    </source>
</evidence>
<dbReference type="InterPro" id="IPR036691">
    <property type="entry name" value="Endo/exonu/phosph_ase_sf"/>
</dbReference>
<dbReference type="Proteomes" id="UP000601435">
    <property type="component" value="Unassembled WGS sequence"/>
</dbReference>
<dbReference type="EMBL" id="CAJNJA010024741">
    <property type="protein sequence ID" value="CAE7531506.1"/>
    <property type="molecule type" value="Genomic_DNA"/>
</dbReference>
<evidence type="ECO:0000259" key="2">
    <source>
        <dbReference type="Pfam" id="PF00078"/>
    </source>
</evidence>
<proteinExistence type="predicted"/>